<keyword evidence="5" id="KW-1185">Reference proteome</keyword>
<feature type="domain" description="C3H1-type" evidence="3">
    <location>
        <begin position="274"/>
        <end position="303"/>
    </location>
</feature>
<dbReference type="Proteomes" id="UP001412239">
    <property type="component" value="Unassembled WGS sequence"/>
</dbReference>
<dbReference type="GO" id="GO:0008270">
    <property type="term" value="F:zinc ion binding"/>
    <property type="evidence" value="ECO:0007669"/>
    <property type="project" value="UniProtKB-KW"/>
</dbReference>
<feature type="region of interest" description="Disordered" evidence="2">
    <location>
        <begin position="1"/>
        <end position="44"/>
    </location>
</feature>
<dbReference type="PROSITE" id="PS50103">
    <property type="entry name" value="ZF_C3H1"/>
    <property type="match status" value="2"/>
</dbReference>
<accession>A0A292PPD8</accession>
<dbReference type="EMBL" id="LN891102">
    <property type="protein sequence ID" value="CUS08984.1"/>
    <property type="molecule type" value="Genomic_DNA"/>
</dbReference>
<feature type="zinc finger region" description="C3H1-type" evidence="1">
    <location>
        <begin position="274"/>
        <end position="303"/>
    </location>
</feature>
<evidence type="ECO:0000313" key="5">
    <source>
        <dbReference type="Proteomes" id="UP001412239"/>
    </source>
</evidence>
<feature type="region of interest" description="Disordered" evidence="2">
    <location>
        <begin position="146"/>
        <end position="178"/>
    </location>
</feature>
<organism evidence="4 5">
    <name type="scientific">Tuber aestivum</name>
    <name type="common">summer truffle</name>
    <dbReference type="NCBI Taxonomy" id="59557"/>
    <lineage>
        <taxon>Eukaryota</taxon>
        <taxon>Fungi</taxon>
        <taxon>Dikarya</taxon>
        <taxon>Ascomycota</taxon>
        <taxon>Pezizomycotina</taxon>
        <taxon>Pezizomycetes</taxon>
        <taxon>Pezizales</taxon>
        <taxon>Tuberaceae</taxon>
        <taxon>Tuber</taxon>
    </lineage>
</organism>
<feature type="domain" description="C3H1-type" evidence="3">
    <location>
        <begin position="357"/>
        <end position="379"/>
    </location>
</feature>
<feature type="compositionally biased region" description="Polar residues" evidence="2">
    <location>
        <begin position="1"/>
        <end position="12"/>
    </location>
</feature>
<feature type="zinc finger region" description="C3H1-type" evidence="1">
    <location>
        <begin position="357"/>
        <end position="379"/>
    </location>
</feature>
<proteinExistence type="predicted"/>
<keyword evidence="1" id="KW-0479">Metal-binding</keyword>
<evidence type="ECO:0000256" key="2">
    <source>
        <dbReference type="SAM" id="MobiDB-lite"/>
    </source>
</evidence>
<keyword evidence="1" id="KW-0862">Zinc</keyword>
<dbReference type="Gene3D" id="3.30.1370.210">
    <property type="match status" value="1"/>
</dbReference>
<reference evidence="4" key="1">
    <citation type="submission" date="2015-10" db="EMBL/GenBank/DDBJ databases">
        <authorList>
            <person name="Regsiter A."/>
            <person name="william w."/>
        </authorList>
    </citation>
    <scope>NUCLEOTIDE SEQUENCE</scope>
    <source>
        <strain evidence="4">Montdore</strain>
    </source>
</reference>
<feature type="region of interest" description="Disordered" evidence="2">
    <location>
        <begin position="500"/>
        <end position="561"/>
    </location>
</feature>
<evidence type="ECO:0000256" key="1">
    <source>
        <dbReference type="PROSITE-ProRule" id="PRU00723"/>
    </source>
</evidence>
<evidence type="ECO:0000259" key="3">
    <source>
        <dbReference type="PROSITE" id="PS50103"/>
    </source>
</evidence>
<gene>
    <name evidence="4" type="ORF">GSTUAT00006933001</name>
</gene>
<dbReference type="InterPro" id="IPR000571">
    <property type="entry name" value="Znf_CCCH"/>
</dbReference>
<dbReference type="AlphaFoldDB" id="A0A292PPD8"/>
<keyword evidence="1" id="KW-0863">Zinc-finger</keyword>
<name>A0A292PPD8_9PEZI</name>
<sequence length="576" mass="63884">MAITKDSSPNHTSRPDFGNHGSARGAPLKPAYLDSSDPPRGEDKDLLDSIIQKNLRDFLAGQTAANAAKTASAQSGMEALLPANDAKVTEKDLTVARDANPNNILTSTRIGTFTDDTDCDQVIWETDSSRSVKDEDGDIVLEDAPDHLHARQPTSGGGPTDTAMGNHNDEDFRKPQSKENACPLQIGTIDNDDSAEEGEIAPLKRAFSRNGNTIPGNVTDSPAHLDRYRPSYYRAYATSPSAPDTVQRRNFRRPASVCRLNIPRELLANLHRDPRFDQYCHAWINRPDFCGRGDECYYAHMYPPGTVEEFGILTLDIDANGSVFSGQDGGAEQRESRWSRYLLPGRQEYTPGCYDRICKDFERGLCRRGPECWYQHSTDPAAIRRRQGVFWKSRVDSKLEALANTNRFFMKPSLRSNYSGQNRAFIKPNYYGSSLGRTRTGLSRSQGINPSYTRQDYSRAVSPSIRDWEEASIASWNAIADRNAREYAGQQERLMYLHRESQRRRTGAASTRPTASAAGPIKIQGVKSKQSLSGKNEEGSGDFSEENPLVMGDRSGSVDVQTSGKANEGILISFLC</sequence>
<protein>
    <recommendedName>
        <fullName evidence="3">C3H1-type domain-containing protein</fullName>
    </recommendedName>
</protein>
<feature type="compositionally biased region" description="Basic and acidic residues" evidence="2">
    <location>
        <begin position="167"/>
        <end position="177"/>
    </location>
</feature>
<dbReference type="SMART" id="SM00356">
    <property type="entry name" value="ZnF_C3H1"/>
    <property type="match status" value="2"/>
</dbReference>
<evidence type="ECO:0000313" key="4">
    <source>
        <dbReference type="EMBL" id="CUS08984.1"/>
    </source>
</evidence>